<feature type="domain" description="HTH araC/xylS-type" evidence="4">
    <location>
        <begin position="270"/>
        <end position="368"/>
    </location>
</feature>
<dbReference type="Gene3D" id="1.10.10.60">
    <property type="entry name" value="Homeodomain-like"/>
    <property type="match status" value="2"/>
</dbReference>
<dbReference type="SMART" id="SM00342">
    <property type="entry name" value="HTH_ARAC"/>
    <property type="match status" value="1"/>
</dbReference>
<organism evidence="5 6">
    <name type="scientific">Prosthecobacter algae</name>
    <dbReference type="NCBI Taxonomy" id="1144682"/>
    <lineage>
        <taxon>Bacteria</taxon>
        <taxon>Pseudomonadati</taxon>
        <taxon>Verrucomicrobiota</taxon>
        <taxon>Verrucomicrobiia</taxon>
        <taxon>Verrucomicrobiales</taxon>
        <taxon>Verrucomicrobiaceae</taxon>
        <taxon>Prosthecobacter</taxon>
    </lineage>
</organism>
<dbReference type="EMBL" id="BAABIA010000001">
    <property type="protein sequence ID" value="GAA5133678.1"/>
    <property type="molecule type" value="Genomic_DNA"/>
</dbReference>
<evidence type="ECO:0000256" key="2">
    <source>
        <dbReference type="ARBA" id="ARBA00023125"/>
    </source>
</evidence>
<dbReference type="InterPro" id="IPR009057">
    <property type="entry name" value="Homeodomain-like_sf"/>
</dbReference>
<evidence type="ECO:0000256" key="3">
    <source>
        <dbReference type="ARBA" id="ARBA00023163"/>
    </source>
</evidence>
<dbReference type="Gene3D" id="2.60.120.10">
    <property type="entry name" value="Jelly Rolls"/>
    <property type="match status" value="1"/>
</dbReference>
<dbReference type="InterPro" id="IPR011051">
    <property type="entry name" value="RmlC_Cupin_sf"/>
</dbReference>
<comment type="caution">
    <text evidence="5">The sequence shown here is derived from an EMBL/GenBank/DDBJ whole genome shotgun (WGS) entry which is preliminary data.</text>
</comment>
<dbReference type="SUPFAM" id="SSF46689">
    <property type="entry name" value="Homeodomain-like"/>
    <property type="match status" value="2"/>
</dbReference>
<evidence type="ECO:0000256" key="1">
    <source>
        <dbReference type="ARBA" id="ARBA00023015"/>
    </source>
</evidence>
<keyword evidence="3" id="KW-0804">Transcription</keyword>
<dbReference type="Pfam" id="PF12833">
    <property type="entry name" value="HTH_18"/>
    <property type="match status" value="1"/>
</dbReference>
<dbReference type="InterPro" id="IPR050204">
    <property type="entry name" value="AraC_XylS_family_regulators"/>
</dbReference>
<reference evidence="6" key="1">
    <citation type="journal article" date="2019" name="Int. J. Syst. Evol. Microbiol.">
        <title>The Global Catalogue of Microorganisms (GCM) 10K type strain sequencing project: providing services to taxonomists for standard genome sequencing and annotation.</title>
        <authorList>
            <consortium name="The Broad Institute Genomics Platform"/>
            <consortium name="The Broad Institute Genome Sequencing Center for Infectious Disease"/>
            <person name="Wu L."/>
            <person name="Ma J."/>
        </authorList>
    </citation>
    <scope>NUCLEOTIDE SEQUENCE [LARGE SCALE GENOMIC DNA]</scope>
    <source>
        <strain evidence="6">JCM 18053</strain>
    </source>
</reference>
<name>A0ABP9NTH6_9BACT</name>
<evidence type="ECO:0000259" key="4">
    <source>
        <dbReference type="PROSITE" id="PS01124"/>
    </source>
</evidence>
<sequence length="387" mass="43298">MSSTDHIFILPLRLATQTWSAEVPPSRCFTLDLPPGLSLASLFVVRTPKLPSSSVPSALATLATTDPQPFEIHPLIDDRRYLRRDFDPDLPLQTKLYSFPTYQGMVGENWMHWHDYHEMILPVDGAGRFSMGSWDVDFAPGDLLIVDTLRLHGVSRLSGPHRSLVILFPADFITSNGHLSGDAAFLDPLRARPSGVPPLLKSSHPLAHRVHESLLALHEAATAPGSAREHYPACKLHLLTVLHHLREAFGVRQADPRALAREETRREQLRRVFKLLAERFTQPLSLTEVAAAAGMGGTVFRTFFKHTTGHTLVDYVRDLRLARAAQLLRETDNPVADVAAAAGFCDQSYLNRCFARRYHCTPLAYRQREQMAAPVRLSKKSVTKSKR</sequence>
<dbReference type="PANTHER" id="PTHR46796">
    <property type="entry name" value="HTH-TYPE TRANSCRIPTIONAL ACTIVATOR RHAS-RELATED"/>
    <property type="match status" value="1"/>
</dbReference>
<accession>A0ABP9NTH6</accession>
<dbReference type="InterPro" id="IPR018060">
    <property type="entry name" value="HTH_AraC"/>
</dbReference>
<dbReference type="SUPFAM" id="SSF51182">
    <property type="entry name" value="RmlC-like cupins"/>
    <property type="match status" value="1"/>
</dbReference>
<dbReference type="Proteomes" id="UP001499852">
    <property type="component" value="Unassembled WGS sequence"/>
</dbReference>
<dbReference type="PROSITE" id="PS01124">
    <property type="entry name" value="HTH_ARAC_FAMILY_2"/>
    <property type="match status" value="1"/>
</dbReference>
<keyword evidence="2" id="KW-0238">DNA-binding</keyword>
<evidence type="ECO:0000313" key="5">
    <source>
        <dbReference type="EMBL" id="GAA5133678.1"/>
    </source>
</evidence>
<protein>
    <recommendedName>
        <fullName evidence="4">HTH araC/xylS-type domain-containing protein</fullName>
    </recommendedName>
</protein>
<evidence type="ECO:0000313" key="6">
    <source>
        <dbReference type="Proteomes" id="UP001499852"/>
    </source>
</evidence>
<keyword evidence="1" id="KW-0805">Transcription regulation</keyword>
<keyword evidence="6" id="KW-1185">Reference proteome</keyword>
<gene>
    <name evidence="5" type="ORF">GCM10023213_03910</name>
</gene>
<proteinExistence type="predicted"/>
<dbReference type="InterPro" id="IPR014710">
    <property type="entry name" value="RmlC-like_jellyroll"/>
</dbReference>